<evidence type="ECO:0000313" key="1">
    <source>
        <dbReference type="EMBL" id="GAI60962.1"/>
    </source>
</evidence>
<name>X1PXG3_9ZZZZ</name>
<protein>
    <submittedName>
        <fullName evidence="1">Uncharacterized protein</fullName>
    </submittedName>
</protein>
<dbReference type="SUPFAM" id="SSF51569">
    <property type="entry name" value="Aldolase"/>
    <property type="match status" value="1"/>
</dbReference>
<dbReference type="Pfam" id="PF00701">
    <property type="entry name" value="DHDPS"/>
    <property type="match status" value="1"/>
</dbReference>
<dbReference type="EMBL" id="BARW01002877">
    <property type="protein sequence ID" value="GAI60962.1"/>
    <property type="molecule type" value="Genomic_DNA"/>
</dbReference>
<dbReference type="InterPro" id="IPR013785">
    <property type="entry name" value="Aldolase_TIM"/>
</dbReference>
<gene>
    <name evidence="1" type="ORF">S12H4_07702</name>
</gene>
<dbReference type="Gene3D" id="3.20.20.70">
    <property type="entry name" value="Aldolase class I"/>
    <property type="match status" value="1"/>
</dbReference>
<dbReference type="GO" id="GO:0016829">
    <property type="term" value="F:lyase activity"/>
    <property type="evidence" value="ECO:0007669"/>
    <property type="project" value="InterPro"/>
</dbReference>
<sequence length="103" mass="11302">MARLSKIPNIIAVKENTSSVFSYYAMRKAVDPEDTVILCGLAELLFTFEARYGCPGFVSGMANFAPDLSYSVYEAVTAGDSNKVDEIINSTAPYSHFDSRWAS</sequence>
<dbReference type="AlphaFoldDB" id="X1PXG3"/>
<proteinExistence type="predicted"/>
<organism evidence="1">
    <name type="scientific">marine sediment metagenome</name>
    <dbReference type="NCBI Taxonomy" id="412755"/>
    <lineage>
        <taxon>unclassified sequences</taxon>
        <taxon>metagenomes</taxon>
        <taxon>ecological metagenomes</taxon>
    </lineage>
</organism>
<dbReference type="InterPro" id="IPR002220">
    <property type="entry name" value="DapA-like"/>
</dbReference>
<reference evidence="1" key="1">
    <citation type="journal article" date="2014" name="Front. Microbiol.">
        <title>High frequency of phylogenetically diverse reductive dehalogenase-homologous genes in deep subseafloor sedimentary metagenomes.</title>
        <authorList>
            <person name="Kawai M."/>
            <person name="Futagami T."/>
            <person name="Toyoda A."/>
            <person name="Takaki Y."/>
            <person name="Nishi S."/>
            <person name="Hori S."/>
            <person name="Arai W."/>
            <person name="Tsubouchi T."/>
            <person name="Morono Y."/>
            <person name="Uchiyama I."/>
            <person name="Ito T."/>
            <person name="Fujiyama A."/>
            <person name="Inagaki F."/>
            <person name="Takami H."/>
        </authorList>
    </citation>
    <scope>NUCLEOTIDE SEQUENCE</scope>
    <source>
        <strain evidence="1">Expedition CK06-06</strain>
    </source>
</reference>
<comment type="caution">
    <text evidence="1">The sequence shown here is derived from an EMBL/GenBank/DDBJ whole genome shotgun (WGS) entry which is preliminary data.</text>
</comment>
<accession>X1PXG3</accession>